<dbReference type="Pfam" id="PF04865">
    <property type="entry name" value="Baseplate_J"/>
    <property type="match status" value="1"/>
</dbReference>
<dbReference type="RefSeq" id="WP_369788289.1">
    <property type="nucleotide sequence ID" value="NZ_CP165628.1"/>
</dbReference>
<evidence type="ECO:0000313" key="2">
    <source>
        <dbReference type="EMBL" id="XDU70845.1"/>
    </source>
</evidence>
<dbReference type="InterPro" id="IPR006949">
    <property type="entry name" value="Barrel_Baseplate_J-like"/>
</dbReference>
<organism evidence="2">
    <name type="scientific">Rouxiella sp. WC2420</name>
    <dbReference type="NCBI Taxonomy" id="3234145"/>
    <lineage>
        <taxon>Bacteria</taxon>
        <taxon>Pseudomonadati</taxon>
        <taxon>Pseudomonadota</taxon>
        <taxon>Gammaproteobacteria</taxon>
        <taxon>Enterobacterales</taxon>
        <taxon>Yersiniaceae</taxon>
        <taxon>Rouxiella</taxon>
    </lineage>
</organism>
<accession>A0AB39VKB2</accession>
<sequence>MTDTITITTSVPSVTFSTTGVTAPDELDVLNGRLSDLSSSLGSAMSTSLTTPQGQMAMSEAAIIGDKNDQILAFANQVNPDYSSGRFQDAIGRIYFMTRIAAAGTVVSATCTGLVNTLIPAGSAAQDDAGYIYYSLADAIIGTDGTATVSFQNVTTGEIACAAGNLNTIYKAVDGWSGVINASAGTVGNDVESRANFEYRRKNSVAANAVNSVQAVYAALLAVDGVLDAYVIDNPTGEAVSVGETSYSIPANCIYAAVVGGTASDIATALWTKKSTGCSYVGNTSSTVYDDNYSDPKPSYTPSWVTPTTTPIYFNVEIEANDSLPQNIISLIQDAIVSAFNGDDGGSRARIGATIYSGRYYNSVFSVDSKVNIQSLLLGTTSLANSTSAKIGIDQNPTLDTSNINVTLV</sequence>
<proteinExistence type="predicted"/>
<feature type="domain" description="Baseplate protein J-like barrel" evidence="1">
    <location>
        <begin position="109"/>
        <end position="188"/>
    </location>
</feature>
<evidence type="ECO:0000259" key="1">
    <source>
        <dbReference type="Pfam" id="PF04865"/>
    </source>
</evidence>
<dbReference type="EMBL" id="CP165628">
    <property type="protein sequence ID" value="XDU70845.1"/>
    <property type="molecule type" value="Genomic_DNA"/>
</dbReference>
<protein>
    <submittedName>
        <fullName evidence="2">Baseplate J/gp47 family protein</fullName>
    </submittedName>
</protein>
<name>A0AB39VKB2_9GAMM</name>
<gene>
    <name evidence="2" type="ORF">AB3G37_14840</name>
</gene>
<dbReference type="AlphaFoldDB" id="A0AB39VKB2"/>
<reference evidence="2" key="1">
    <citation type="submission" date="2024-07" db="EMBL/GenBank/DDBJ databases">
        <authorList>
            <person name="Biller S.J."/>
        </authorList>
    </citation>
    <scope>NUCLEOTIDE SEQUENCE</scope>
    <source>
        <strain evidence="2">WC2420</strain>
    </source>
</reference>